<dbReference type="PANTHER" id="PTHR10953">
    <property type="entry name" value="UBIQUITIN-ACTIVATING ENZYME E1"/>
    <property type="match status" value="1"/>
</dbReference>
<dbReference type="InterPro" id="IPR000594">
    <property type="entry name" value="ThiF_NAD_FAD-bd"/>
</dbReference>
<comment type="function">
    <text evidence="11">Catalytic subunit of the dimeric E1 enzyme, which activates NEDD8.</text>
</comment>
<dbReference type="InterPro" id="IPR033127">
    <property type="entry name" value="UBQ-activ_enz_E1_Cys_AS"/>
</dbReference>
<evidence type="ECO:0000256" key="6">
    <source>
        <dbReference type="ARBA" id="ARBA00022786"/>
    </source>
</evidence>
<dbReference type="GO" id="GO:0005737">
    <property type="term" value="C:cytoplasm"/>
    <property type="evidence" value="ECO:0007669"/>
    <property type="project" value="TreeGrafter"/>
</dbReference>
<dbReference type="FunFam" id="1.10.10.520:FF:000001">
    <property type="entry name" value="NEDD8-activating enzyme E1 catalytic subunit"/>
    <property type="match status" value="1"/>
</dbReference>
<dbReference type="Pfam" id="PF08825">
    <property type="entry name" value="E2_bind"/>
    <property type="match status" value="1"/>
</dbReference>
<proteinExistence type="inferred from homology"/>
<dbReference type="AlphaFoldDB" id="A0AAW2ZQ34"/>
<dbReference type="Gene3D" id="3.40.50.720">
    <property type="entry name" value="NAD(P)-binding Rossmann-like Domain"/>
    <property type="match status" value="1"/>
</dbReference>
<dbReference type="InterPro" id="IPR035985">
    <property type="entry name" value="Ubiquitin-activating_enz"/>
</dbReference>
<dbReference type="Gene3D" id="3.10.290.20">
    <property type="entry name" value="Ubiquitin-like 2 activating enzyme e1b. Chain: B, domain 3"/>
    <property type="match status" value="1"/>
</dbReference>
<keyword evidence="4 11" id="KW-0436">Ligase</keyword>
<dbReference type="GO" id="GO:0005524">
    <property type="term" value="F:ATP binding"/>
    <property type="evidence" value="ECO:0007669"/>
    <property type="project" value="UniProtKB-UniRule"/>
</dbReference>
<evidence type="ECO:0000256" key="3">
    <source>
        <dbReference type="ARBA" id="ARBA00015203"/>
    </source>
</evidence>
<keyword evidence="7 11" id="KW-0067">ATP-binding</keyword>
<keyword evidence="5 11" id="KW-0547">Nucleotide-binding</keyword>
<dbReference type="GO" id="GO:0019781">
    <property type="term" value="F:NEDD8 activating enzyme activity"/>
    <property type="evidence" value="ECO:0007669"/>
    <property type="project" value="UniProtKB-UniRule"/>
</dbReference>
<evidence type="ECO:0000313" key="14">
    <source>
        <dbReference type="Proteomes" id="UP001431209"/>
    </source>
</evidence>
<evidence type="ECO:0000256" key="1">
    <source>
        <dbReference type="ARBA" id="ARBA00005032"/>
    </source>
</evidence>
<evidence type="ECO:0000256" key="4">
    <source>
        <dbReference type="ARBA" id="ARBA00022598"/>
    </source>
</evidence>
<evidence type="ECO:0000256" key="7">
    <source>
        <dbReference type="ARBA" id="ARBA00022840"/>
    </source>
</evidence>
<dbReference type="InterPro" id="IPR014929">
    <property type="entry name" value="E2-binding"/>
</dbReference>
<feature type="domain" description="E2 binding" evidence="12">
    <location>
        <begin position="279"/>
        <end position="364"/>
    </location>
</feature>
<dbReference type="EMBL" id="JAOPGA020001811">
    <property type="protein sequence ID" value="KAL0491548.1"/>
    <property type="molecule type" value="Genomic_DNA"/>
</dbReference>
<gene>
    <name evidence="13" type="ORF">AKO1_010292</name>
</gene>
<comment type="catalytic activity">
    <reaction evidence="9 11">
        <text>ATP + [NEDD8 protein] + [E1 NEDD8-activating enzyme]-L-cysteine = AMP + diphosphate + [E1 NEDD8-activating enzyme]-S-[NEDD8 protein]-yl-L-cysteine.</text>
        <dbReference type="EC" id="6.2.1.64"/>
    </reaction>
</comment>
<evidence type="ECO:0000256" key="5">
    <source>
        <dbReference type="ARBA" id="ARBA00022741"/>
    </source>
</evidence>
<evidence type="ECO:0000259" key="12">
    <source>
        <dbReference type="SMART" id="SM01181"/>
    </source>
</evidence>
<comment type="pathway">
    <text evidence="1 11">Protein modification; protein neddylation.</text>
</comment>
<evidence type="ECO:0000313" key="13">
    <source>
        <dbReference type="EMBL" id="KAL0491548.1"/>
    </source>
</evidence>
<reference evidence="13 14" key="1">
    <citation type="submission" date="2024-03" db="EMBL/GenBank/DDBJ databases">
        <title>The Acrasis kona genome and developmental transcriptomes reveal deep origins of eukaryotic multicellular pathways.</title>
        <authorList>
            <person name="Sheikh S."/>
            <person name="Fu C.-J."/>
            <person name="Brown M.W."/>
            <person name="Baldauf S.L."/>
        </authorList>
    </citation>
    <scope>NUCLEOTIDE SEQUENCE [LARGE SCALE GENOMIC DNA]</scope>
    <source>
        <strain evidence="13 14">ATCC MYA-3509</strain>
    </source>
</reference>
<dbReference type="GO" id="GO:0005634">
    <property type="term" value="C:nucleus"/>
    <property type="evidence" value="ECO:0007669"/>
    <property type="project" value="TreeGrafter"/>
</dbReference>
<evidence type="ECO:0000256" key="9">
    <source>
        <dbReference type="ARBA" id="ARBA00024626"/>
    </source>
</evidence>
<sequence>MDTIDTSNLNRQFLFRDKDVGKSKSQTAADFVNDRVPGVEVTAHMCAIQEKDDAFYKSFNIVICGLDSVEARRWINSQLISLCERDESGEVDLSTMIPYIDGGTEGFKGQARVILPRMTSCYECTLDLLPPQVTYPMCTLASTPRLPEHCIEYVLEKTWSETSNKEDIGDDEKVDGDNPVHIKWIFAKASERANQFGIRGVTYRLTQGVVKHIIPAIASTNAIIASACTNEALKLATLCSSSMDDYMLYNGNEGIYTYTYRNEKRAACPVCGTPPPVQMTISPDTTVEQYRESLAEDPRFLFKNASLRMAGKTIYLPNVKMIEEATRPNLAKKMSELVPDGAELIVTDHRAYKGIAISVKISYKKE</sequence>
<dbReference type="PROSITE" id="PS00865">
    <property type="entry name" value="UBIQUITIN_ACTIVAT_2"/>
    <property type="match status" value="1"/>
</dbReference>
<dbReference type="InterPro" id="IPR045886">
    <property type="entry name" value="ThiF/MoeB/HesA"/>
</dbReference>
<dbReference type="Proteomes" id="UP001431209">
    <property type="component" value="Unassembled WGS sequence"/>
</dbReference>
<dbReference type="GO" id="GO:0045116">
    <property type="term" value="P:protein neddylation"/>
    <property type="evidence" value="ECO:0007669"/>
    <property type="project" value="UniProtKB-UniRule"/>
</dbReference>
<evidence type="ECO:0000256" key="10">
    <source>
        <dbReference type="PROSITE-ProRule" id="PRU10132"/>
    </source>
</evidence>
<dbReference type="EC" id="6.2.1.64" evidence="8 11"/>
<evidence type="ECO:0000256" key="11">
    <source>
        <dbReference type="RuleBase" id="RU368009"/>
    </source>
</evidence>
<keyword evidence="6 11" id="KW-0833">Ubl conjugation pathway</keyword>
<keyword evidence="14" id="KW-1185">Reference proteome</keyword>
<dbReference type="Gene3D" id="1.10.10.520">
    <property type="entry name" value="Ubiquitin activating enzymes (Uba3). Chain: B, domain 2"/>
    <property type="match status" value="1"/>
</dbReference>
<dbReference type="Pfam" id="PF00899">
    <property type="entry name" value="ThiF"/>
    <property type="match status" value="1"/>
</dbReference>
<organism evidence="13 14">
    <name type="scientific">Acrasis kona</name>
    <dbReference type="NCBI Taxonomy" id="1008807"/>
    <lineage>
        <taxon>Eukaryota</taxon>
        <taxon>Discoba</taxon>
        <taxon>Heterolobosea</taxon>
        <taxon>Tetramitia</taxon>
        <taxon>Eutetramitia</taxon>
        <taxon>Acrasidae</taxon>
        <taxon>Acrasis</taxon>
    </lineage>
</organism>
<dbReference type="InterPro" id="IPR023318">
    <property type="entry name" value="Ub_act_enz_dom_a_sf"/>
</dbReference>
<evidence type="ECO:0000256" key="8">
    <source>
        <dbReference type="ARBA" id="ARBA00023624"/>
    </source>
</evidence>
<protein>
    <recommendedName>
        <fullName evidence="3 11">NEDD8-activating enzyme E1 catalytic subunit</fullName>
        <ecNumber evidence="8 11">6.2.1.64</ecNumber>
    </recommendedName>
</protein>
<feature type="active site" description="Glycyl thioester intermediate" evidence="10">
    <location>
        <position position="138"/>
    </location>
</feature>
<dbReference type="PANTHER" id="PTHR10953:SF6">
    <property type="entry name" value="NEDD8-ACTIVATING ENZYME E1 CATALYTIC SUBUNIT"/>
    <property type="match status" value="1"/>
</dbReference>
<dbReference type="SMART" id="SM01181">
    <property type="entry name" value="E2_bind"/>
    <property type="match status" value="1"/>
</dbReference>
<accession>A0AAW2ZQ34</accession>
<evidence type="ECO:0000256" key="2">
    <source>
        <dbReference type="ARBA" id="ARBA00006310"/>
    </source>
</evidence>
<dbReference type="SUPFAM" id="SSF69572">
    <property type="entry name" value="Activating enzymes of the ubiquitin-like proteins"/>
    <property type="match status" value="1"/>
</dbReference>
<comment type="caution">
    <text evidence="13">The sequence shown here is derived from an EMBL/GenBank/DDBJ whole genome shotgun (WGS) entry which is preliminary data.</text>
</comment>
<name>A0AAW2ZQ34_9EUKA</name>
<comment type="similarity">
    <text evidence="2 11">Belongs to the ubiquitin-activating E1 family. UBA3 subfamily.</text>
</comment>